<protein>
    <submittedName>
        <fullName evidence="1">Uncharacterized protein</fullName>
    </submittedName>
</protein>
<accession>A0A8J4SSE0</accession>
<gene>
    <name evidence="1" type="ORF">PHET_10025</name>
</gene>
<name>A0A8J4SSE0_9TREM</name>
<evidence type="ECO:0000313" key="1">
    <source>
        <dbReference type="EMBL" id="KAF5396866.1"/>
    </source>
</evidence>
<organism evidence="1 2">
    <name type="scientific">Paragonimus heterotremus</name>
    <dbReference type="NCBI Taxonomy" id="100268"/>
    <lineage>
        <taxon>Eukaryota</taxon>
        <taxon>Metazoa</taxon>
        <taxon>Spiralia</taxon>
        <taxon>Lophotrochozoa</taxon>
        <taxon>Platyhelminthes</taxon>
        <taxon>Trematoda</taxon>
        <taxon>Digenea</taxon>
        <taxon>Plagiorchiida</taxon>
        <taxon>Troglotremata</taxon>
        <taxon>Troglotrematidae</taxon>
        <taxon>Paragonimus</taxon>
    </lineage>
</organism>
<comment type="caution">
    <text evidence="1">The sequence shown here is derived from an EMBL/GenBank/DDBJ whole genome shotgun (WGS) entry which is preliminary data.</text>
</comment>
<dbReference type="Proteomes" id="UP000748531">
    <property type="component" value="Unassembled WGS sequence"/>
</dbReference>
<proteinExistence type="predicted"/>
<sequence length="161" mass="18976">MHRKIRLPVDVIRPARRLPSVRNKCMEKQSNHRHGVTNRTLSSDQFVLAKDYRDGVKKWTAGRILRRTGRVTSDMEMQPSVWVRRANQLRPSFQPMTVPSSRVILLNILLDTFELHRDVSAVAANPEAHPSSIYTFRRWTDRSRRQVVHMHVNPRQRSYEQ</sequence>
<evidence type="ECO:0000313" key="2">
    <source>
        <dbReference type="Proteomes" id="UP000748531"/>
    </source>
</evidence>
<dbReference type="EMBL" id="LUCH01007192">
    <property type="protein sequence ID" value="KAF5396866.1"/>
    <property type="molecule type" value="Genomic_DNA"/>
</dbReference>
<reference evidence="1" key="1">
    <citation type="submission" date="2019-05" db="EMBL/GenBank/DDBJ databases">
        <title>Annotation for the trematode Paragonimus heterotremus.</title>
        <authorList>
            <person name="Choi Y.-J."/>
        </authorList>
    </citation>
    <scope>NUCLEOTIDE SEQUENCE</scope>
    <source>
        <strain evidence="1">LC</strain>
    </source>
</reference>
<dbReference type="OrthoDB" id="6267417at2759"/>
<keyword evidence="2" id="KW-1185">Reference proteome</keyword>
<dbReference type="AlphaFoldDB" id="A0A8J4SSE0"/>